<feature type="domain" description="Peptidase M24 C-terminal" evidence="5">
    <location>
        <begin position="564"/>
        <end position="621"/>
    </location>
</feature>
<evidence type="ECO:0000313" key="6">
    <source>
        <dbReference type="EMBL" id="UFP96421.1"/>
    </source>
</evidence>
<gene>
    <name evidence="6" type="ORF">ISF26_09505</name>
</gene>
<dbReference type="EMBL" id="CP063845">
    <property type="protein sequence ID" value="UFP96421.1"/>
    <property type="molecule type" value="Genomic_DNA"/>
</dbReference>
<protein>
    <submittedName>
        <fullName evidence="6">M24 family metallopeptidase</fullName>
    </submittedName>
</protein>
<dbReference type="InterPro" id="IPR036005">
    <property type="entry name" value="Creatinase/aminopeptidase-like"/>
</dbReference>
<dbReference type="SUPFAM" id="SSF53092">
    <property type="entry name" value="Creatinase/prolidase N-terminal domain"/>
    <property type="match status" value="1"/>
</dbReference>
<evidence type="ECO:0000259" key="4">
    <source>
        <dbReference type="Pfam" id="PF01321"/>
    </source>
</evidence>
<dbReference type="InterPro" id="IPR000587">
    <property type="entry name" value="Creatinase_N"/>
</dbReference>
<sequence>MLLRGGLSVAPLDVVRSSSVTGVRERLACLRRLLADRQLDGYLINSTDEHLGEYLPEARARRAWLSEFTGSAGELLVGLEQSWLFVDSRYWEQADKQVDGQAVGVCKLGLAGHKGPIQTLKDLGQVRRASGRPFRLGLDPLAIAVEQWRTFERQLRPVGIEVVAVAGNLVDRVRAELEGGLPSLWSERPVFAVSEAVAGQSAAQKLAAVRAEIERAGATVLPVTRLDQVAWLLNLRGWDVPFNPVFIAYAVVTRTESYLFTAPERLDGGVRAALPAEINILPYAAYGETLARLSADGTQAVLVDIRQTTMGTLGCLGAAAVVEADHPIEKLKAHKNTAEIASMQRANLQASRAKTRALAEVMRRFAAGEVVSERDVACAVERYYREEPDFQGLSFNPIAGIGAHSSIVHYSTPDPDSPMTPGALLLLDSGAQYTGGTTDDTRTVVAGTPDPEQVRCYTEVLKAHINCAAQHFPKGTTGAQLDGITRASLWCAGLEYGHGTGHGVGAFLSVHEGPVGINKRAREELQPGMVTSIEPGYYRPGWGGIRIENLYIVRELETSGGIVWYGFEPLTFIPFDARLVDLGRLDDRQRAWLAHYNRAVYEQLCPDLDPQAVQWLAEQCRFGLDSSTVARQ</sequence>
<dbReference type="Pfam" id="PF01321">
    <property type="entry name" value="Creatinase_N"/>
    <property type="match status" value="1"/>
</dbReference>
<dbReference type="Pfam" id="PF00557">
    <property type="entry name" value="Peptidase_M24"/>
    <property type="match status" value="1"/>
</dbReference>
<name>A0ABY3PRU4_9CYAN</name>
<organism evidence="6 7">
    <name type="scientific">Gloeobacter morelensis MG652769</name>
    <dbReference type="NCBI Taxonomy" id="2781736"/>
    <lineage>
        <taxon>Bacteria</taxon>
        <taxon>Bacillati</taxon>
        <taxon>Cyanobacteriota</taxon>
        <taxon>Cyanophyceae</taxon>
        <taxon>Gloeobacterales</taxon>
        <taxon>Gloeobacteraceae</taxon>
        <taxon>Gloeobacter</taxon>
        <taxon>Gloeobacter morelensis</taxon>
    </lineage>
</organism>
<dbReference type="InterPro" id="IPR050422">
    <property type="entry name" value="X-Pro_aminopeptidase_P"/>
</dbReference>
<accession>A0ABY3PRU4</accession>
<evidence type="ECO:0000313" key="7">
    <source>
        <dbReference type="Proteomes" id="UP001054846"/>
    </source>
</evidence>
<dbReference type="Pfam" id="PF16189">
    <property type="entry name" value="Creatinase_N_2"/>
    <property type="match status" value="1"/>
</dbReference>
<evidence type="ECO:0000256" key="1">
    <source>
        <dbReference type="ARBA" id="ARBA00022723"/>
    </source>
</evidence>
<dbReference type="SUPFAM" id="SSF55920">
    <property type="entry name" value="Creatinase/aminopeptidase"/>
    <property type="match status" value="1"/>
</dbReference>
<dbReference type="PANTHER" id="PTHR43763:SF6">
    <property type="entry name" value="XAA-PRO AMINOPEPTIDASE 1"/>
    <property type="match status" value="1"/>
</dbReference>
<feature type="domain" description="Peptidase M24" evidence="3">
    <location>
        <begin position="349"/>
        <end position="555"/>
    </location>
</feature>
<evidence type="ECO:0000256" key="2">
    <source>
        <dbReference type="ARBA" id="ARBA00022801"/>
    </source>
</evidence>
<evidence type="ECO:0000259" key="3">
    <source>
        <dbReference type="Pfam" id="PF00557"/>
    </source>
</evidence>
<dbReference type="PANTHER" id="PTHR43763">
    <property type="entry name" value="XAA-PRO AMINOPEPTIDASE 1"/>
    <property type="match status" value="1"/>
</dbReference>
<keyword evidence="1" id="KW-0479">Metal-binding</keyword>
<keyword evidence="7" id="KW-1185">Reference proteome</keyword>
<reference evidence="6 7" key="1">
    <citation type="journal article" date="2021" name="Genome Biol. Evol.">
        <title>Complete Genome Sequencing of a Novel Gloeobacter Species from a Waterfall Cave in Mexico.</title>
        <authorList>
            <person name="Saw J.H."/>
            <person name="Cardona T."/>
            <person name="Montejano G."/>
        </authorList>
    </citation>
    <scope>NUCLEOTIDE SEQUENCE [LARGE SCALE GENOMIC DNA]</scope>
    <source>
        <strain evidence="6">MG652769</strain>
    </source>
</reference>
<dbReference type="InterPro" id="IPR029149">
    <property type="entry name" value="Creatin/AminoP/Spt16_N"/>
</dbReference>
<dbReference type="Gene3D" id="3.90.230.10">
    <property type="entry name" value="Creatinase/methionine aminopeptidase superfamily"/>
    <property type="match status" value="1"/>
</dbReference>
<proteinExistence type="predicted"/>
<dbReference type="Pfam" id="PF16188">
    <property type="entry name" value="Peptidase_M24_C"/>
    <property type="match status" value="1"/>
</dbReference>
<dbReference type="Proteomes" id="UP001054846">
    <property type="component" value="Chromosome"/>
</dbReference>
<dbReference type="InterPro" id="IPR000994">
    <property type="entry name" value="Pept_M24"/>
</dbReference>
<keyword evidence="2" id="KW-0378">Hydrolase</keyword>
<dbReference type="InterPro" id="IPR032416">
    <property type="entry name" value="Peptidase_M24_C"/>
</dbReference>
<feature type="domain" description="Creatinase N-terminal" evidence="4">
    <location>
        <begin position="26"/>
        <end position="175"/>
    </location>
</feature>
<evidence type="ECO:0000259" key="5">
    <source>
        <dbReference type="Pfam" id="PF16188"/>
    </source>
</evidence>
<dbReference type="Gene3D" id="3.40.350.10">
    <property type="entry name" value="Creatinase/prolidase N-terminal domain"/>
    <property type="match status" value="2"/>
</dbReference>